<dbReference type="Gene3D" id="1.20.1070.10">
    <property type="entry name" value="Rhodopsin 7-helix transmembrane proteins"/>
    <property type="match status" value="1"/>
</dbReference>
<dbReference type="PANTHER" id="PTHR24241:SF59">
    <property type="entry name" value="ADIPOKINETIC HORMONE RECEPTOR, ISOFORM C"/>
    <property type="match status" value="1"/>
</dbReference>
<sequence length="163" mass="19188">AVVFNVERHDIITNYYQCVTFKFFDAEWKLRLYNTICLIAMYFGPLIAICFCYFKIIRVVFSQSYLTQETSISLYIQHRNSILRKTKRKTLKMTIIIVVAFIICWSPYAFMVLWYQFHSESVENVDSLIQEGLFIFAVANSCVNPFVYKLNLVKKLSPNLCVV</sequence>
<evidence type="ECO:0000256" key="2">
    <source>
        <dbReference type="ARBA" id="ARBA00010663"/>
    </source>
</evidence>
<evidence type="ECO:0000313" key="10">
    <source>
        <dbReference type="EMBL" id="RWS01308.1"/>
    </source>
</evidence>
<feature type="transmembrane region" description="Helical" evidence="8">
    <location>
        <begin position="93"/>
        <end position="115"/>
    </location>
</feature>
<feature type="transmembrane region" description="Helical" evidence="8">
    <location>
        <begin position="32"/>
        <end position="54"/>
    </location>
</feature>
<keyword evidence="4 8" id="KW-0812">Transmembrane</keyword>
<evidence type="ECO:0000256" key="7">
    <source>
        <dbReference type="ARBA" id="ARBA00023170"/>
    </source>
</evidence>
<organism evidence="10 12">
    <name type="scientific">Dinothrombium tinctorium</name>
    <dbReference type="NCBI Taxonomy" id="1965070"/>
    <lineage>
        <taxon>Eukaryota</taxon>
        <taxon>Metazoa</taxon>
        <taxon>Ecdysozoa</taxon>
        <taxon>Arthropoda</taxon>
        <taxon>Chelicerata</taxon>
        <taxon>Arachnida</taxon>
        <taxon>Acari</taxon>
        <taxon>Acariformes</taxon>
        <taxon>Trombidiformes</taxon>
        <taxon>Prostigmata</taxon>
        <taxon>Anystina</taxon>
        <taxon>Parasitengona</taxon>
        <taxon>Trombidioidea</taxon>
        <taxon>Trombidiidae</taxon>
        <taxon>Dinothrombium</taxon>
    </lineage>
</organism>
<dbReference type="EMBL" id="NCKU01009428">
    <property type="protein sequence ID" value="RWS01308.1"/>
    <property type="molecule type" value="Genomic_DNA"/>
</dbReference>
<evidence type="ECO:0000259" key="9">
    <source>
        <dbReference type="PROSITE" id="PS50262"/>
    </source>
</evidence>
<dbReference type="PRINTS" id="PR00237">
    <property type="entry name" value="GPCRRHODOPSN"/>
</dbReference>
<dbReference type="AlphaFoldDB" id="A0A443QE49"/>
<accession>A0A443QE49</accession>
<feature type="domain" description="G-protein coupled receptors family 1 profile" evidence="9">
    <location>
        <begin position="1"/>
        <end position="148"/>
    </location>
</feature>
<feature type="non-terminal residue" evidence="10">
    <location>
        <position position="1"/>
    </location>
</feature>
<evidence type="ECO:0000256" key="6">
    <source>
        <dbReference type="ARBA" id="ARBA00023136"/>
    </source>
</evidence>
<dbReference type="PROSITE" id="PS50262">
    <property type="entry name" value="G_PROTEIN_RECEP_F1_2"/>
    <property type="match status" value="1"/>
</dbReference>
<evidence type="ECO:0000256" key="8">
    <source>
        <dbReference type="SAM" id="Phobius"/>
    </source>
</evidence>
<dbReference type="InterPro" id="IPR000276">
    <property type="entry name" value="GPCR_Rhodpsn"/>
</dbReference>
<evidence type="ECO:0000313" key="11">
    <source>
        <dbReference type="EMBL" id="RWS01827.1"/>
    </source>
</evidence>
<evidence type="ECO:0000313" key="12">
    <source>
        <dbReference type="Proteomes" id="UP000285301"/>
    </source>
</evidence>
<gene>
    <name evidence="10" type="ORF">B4U79_02213</name>
    <name evidence="11" type="ORF">B4U79_05313</name>
</gene>
<keyword evidence="5 8" id="KW-1133">Transmembrane helix</keyword>
<evidence type="ECO:0000256" key="5">
    <source>
        <dbReference type="ARBA" id="ARBA00022989"/>
    </source>
</evidence>
<keyword evidence="7 10" id="KW-0675">Receptor</keyword>
<reference evidence="10 12" key="1">
    <citation type="journal article" date="2018" name="Gigascience">
        <title>Genomes of trombidid mites reveal novel predicted allergens and laterally-transferred genes associated with secondary metabolism.</title>
        <authorList>
            <person name="Dong X."/>
            <person name="Chaisiri K."/>
            <person name="Xia D."/>
            <person name="Armstrong S.D."/>
            <person name="Fang Y."/>
            <person name="Donnelly M.J."/>
            <person name="Kadowaki T."/>
            <person name="McGarry J.W."/>
            <person name="Darby A.C."/>
            <person name="Makepeace B.L."/>
        </authorList>
    </citation>
    <scope>NUCLEOTIDE SEQUENCE [LARGE SCALE GENOMIC DNA]</scope>
    <source>
        <strain evidence="10">UoL-WK</strain>
    </source>
</reference>
<keyword evidence="3" id="KW-1003">Cell membrane</keyword>
<dbReference type="Pfam" id="PF00001">
    <property type="entry name" value="7tm_1"/>
    <property type="match status" value="1"/>
</dbReference>
<dbReference type="GO" id="GO:0042277">
    <property type="term" value="F:peptide binding"/>
    <property type="evidence" value="ECO:0007669"/>
    <property type="project" value="TreeGrafter"/>
</dbReference>
<dbReference type="GO" id="GO:0005886">
    <property type="term" value="C:plasma membrane"/>
    <property type="evidence" value="ECO:0007669"/>
    <property type="project" value="UniProtKB-SubCell"/>
</dbReference>
<evidence type="ECO:0000256" key="4">
    <source>
        <dbReference type="ARBA" id="ARBA00022692"/>
    </source>
</evidence>
<feature type="transmembrane region" description="Helical" evidence="8">
    <location>
        <begin position="127"/>
        <end position="148"/>
    </location>
</feature>
<dbReference type="InterPro" id="IPR017452">
    <property type="entry name" value="GPCR_Rhodpsn_7TM"/>
</dbReference>
<comment type="subcellular location">
    <subcellularLocation>
        <location evidence="1">Cell membrane</location>
        <topology evidence="1">Multi-pass membrane protein</topology>
    </subcellularLocation>
</comment>
<dbReference type="STRING" id="1965070.A0A443QE49"/>
<comment type="similarity">
    <text evidence="2">Belongs to the G-protein coupled receptor 1 family.</text>
</comment>
<evidence type="ECO:0000256" key="1">
    <source>
        <dbReference type="ARBA" id="ARBA00004651"/>
    </source>
</evidence>
<dbReference type="GO" id="GO:0032870">
    <property type="term" value="P:cellular response to hormone stimulus"/>
    <property type="evidence" value="ECO:0007669"/>
    <property type="project" value="TreeGrafter"/>
</dbReference>
<dbReference type="OrthoDB" id="6422738at2759"/>
<dbReference type="SUPFAM" id="SSF81321">
    <property type="entry name" value="Family A G protein-coupled receptor-like"/>
    <property type="match status" value="1"/>
</dbReference>
<keyword evidence="6 8" id="KW-0472">Membrane</keyword>
<keyword evidence="12" id="KW-1185">Reference proteome</keyword>
<proteinExistence type="inferred from homology"/>
<comment type="caution">
    <text evidence="10">The sequence shown here is derived from an EMBL/GenBank/DDBJ whole genome shotgun (WGS) entry which is preliminary data.</text>
</comment>
<dbReference type="GO" id="GO:0004930">
    <property type="term" value="F:G protein-coupled receptor activity"/>
    <property type="evidence" value="ECO:0007669"/>
    <property type="project" value="InterPro"/>
</dbReference>
<dbReference type="Proteomes" id="UP000285301">
    <property type="component" value="Unassembled WGS sequence"/>
</dbReference>
<reference evidence="10" key="2">
    <citation type="submission" date="2018-11" db="EMBL/GenBank/DDBJ databases">
        <title>Trombidioid mite genomics.</title>
        <authorList>
            <person name="Dong X."/>
        </authorList>
    </citation>
    <scope>NUCLEOTIDE SEQUENCE</scope>
    <source>
        <strain evidence="10">UoL-WK</strain>
    </source>
</reference>
<name>A0A443QE49_9ACAR</name>
<protein>
    <submittedName>
        <fullName evidence="10">Gonadotropin-releasing hormone receptor-like protein</fullName>
    </submittedName>
</protein>
<evidence type="ECO:0000256" key="3">
    <source>
        <dbReference type="ARBA" id="ARBA00022475"/>
    </source>
</evidence>
<dbReference type="EMBL" id="NCKU01008554">
    <property type="protein sequence ID" value="RWS01827.1"/>
    <property type="molecule type" value="Genomic_DNA"/>
</dbReference>
<dbReference type="PANTHER" id="PTHR24241">
    <property type="entry name" value="NEUROPEPTIDE RECEPTOR-RELATED G-PROTEIN COUPLED RECEPTOR"/>
    <property type="match status" value="1"/>
</dbReference>